<dbReference type="Proteomes" id="UP001180503">
    <property type="component" value="Unassembled WGS sequence"/>
</dbReference>
<organism evidence="3 4">
    <name type="scientific">Streptomyces edwardsiae</name>
    <dbReference type="NCBI Taxonomy" id="3075527"/>
    <lineage>
        <taxon>Bacteria</taxon>
        <taxon>Bacillati</taxon>
        <taxon>Actinomycetota</taxon>
        <taxon>Actinomycetes</taxon>
        <taxon>Kitasatosporales</taxon>
        <taxon>Streptomycetaceae</taxon>
        <taxon>Streptomyces</taxon>
    </lineage>
</organism>
<reference evidence="3" key="2">
    <citation type="submission" date="2024-05" db="EMBL/GenBank/DDBJ databases">
        <title>30 novel species of actinomycetes from the DSMZ collection.</title>
        <authorList>
            <person name="Nouioui I."/>
        </authorList>
    </citation>
    <scope>NUCLEOTIDE SEQUENCE</scope>
    <source>
        <strain evidence="3">DSM 41635</strain>
    </source>
</reference>
<comment type="caution">
    <text evidence="3">The sequence shown here is derived from an EMBL/GenBank/DDBJ whole genome shotgun (WGS) entry which is preliminary data.</text>
</comment>
<reference evidence="4 5" key="1">
    <citation type="submission" date="2023-07" db="EMBL/GenBank/DDBJ databases">
        <title>30 novel species of actinomycetes from the DSMZ collection.</title>
        <authorList>
            <person name="Nouioui I."/>
        </authorList>
    </citation>
    <scope>NUCLEOTIDE SEQUENCE [LARGE SCALE GENOMIC DNA]</scope>
    <source>
        <strain evidence="4">DSM 41635</strain>
        <strain evidence="2 5">DSM 41636</strain>
    </source>
</reference>
<name>A0ABU2QB39_9ACTN</name>
<dbReference type="EMBL" id="JAVRFB010000004">
    <property type="protein sequence ID" value="MDT0401657.1"/>
    <property type="molecule type" value="Genomic_DNA"/>
</dbReference>
<dbReference type="EMBL" id="JAVRFA010000009">
    <property type="protein sequence ID" value="MDT0395140.1"/>
    <property type="molecule type" value="Genomic_DNA"/>
</dbReference>
<evidence type="ECO:0000313" key="3">
    <source>
        <dbReference type="EMBL" id="MDT0401657.1"/>
    </source>
</evidence>
<evidence type="ECO:0000256" key="1">
    <source>
        <dbReference type="SAM" id="MobiDB-lite"/>
    </source>
</evidence>
<evidence type="ECO:0000313" key="4">
    <source>
        <dbReference type="Proteomes" id="UP001180503"/>
    </source>
</evidence>
<proteinExistence type="predicted"/>
<evidence type="ECO:0000313" key="5">
    <source>
        <dbReference type="Proteomes" id="UP001183881"/>
    </source>
</evidence>
<dbReference type="Proteomes" id="UP001183881">
    <property type="component" value="Unassembled WGS sequence"/>
</dbReference>
<dbReference type="RefSeq" id="WP_030212924.1">
    <property type="nucleotide sequence ID" value="NZ_JAVRFA010000009.1"/>
</dbReference>
<gene>
    <name evidence="3" type="ORF">RM528_07295</name>
    <name evidence="2" type="ORF">RM705_10565</name>
</gene>
<feature type="region of interest" description="Disordered" evidence="1">
    <location>
        <begin position="1"/>
        <end position="24"/>
    </location>
</feature>
<keyword evidence="5" id="KW-1185">Reference proteome</keyword>
<accession>A0ABU2QB39</accession>
<evidence type="ECO:0000313" key="2">
    <source>
        <dbReference type="EMBL" id="MDT0395140.1"/>
    </source>
</evidence>
<sequence length="74" mass="7667">MHQPPAQRDAAAAVQEPAATGGVPVRESDLADLAALPLTAVEGLAPLHSDTRLLTEVLRSRDSMRGGGEPARAE</sequence>
<protein>
    <recommendedName>
        <fullName evidence="6">FXSXX-COOH protein</fullName>
    </recommendedName>
</protein>
<evidence type="ECO:0008006" key="6">
    <source>
        <dbReference type="Google" id="ProtNLM"/>
    </source>
</evidence>